<reference evidence="1 2" key="1">
    <citation type="submission" date="2017-12" db="EMBL/GenBank/DDBJ databases">
        <title>Integrating genomic resources of turbot (Scophthalmus maximus) in depth evaluation of genetic and physical mapping variation across individuals.</title>
        <authorList>
            <person name="Martinez P."/>
        </authorList>
    </citation>
    <scope>NUCLEOTIDE SEQUENCE [LARGE SCALE GENOMIC DNA]</scope>
</reference>
<proteinExistence type="predicted"/>
<dbReference type="Proteomes" id="UP000246464">
    <property type="component" value="Chromosome 18"/>
</dbReference>
<name>A0A2U9CPY1_SCOMX</name>
<dbReference type="EMBL" id="CP026260">
    <property type="protein sequence ID" value="AWP17826.1"/>
    <property type="molecule type" value="Genomic_DNA"/>
</dbReference>
<gene>
    <name evidence="1" type="ORF">SMAX5B_017486</name>
</gene>
<sequence>MPARRVILLPFSYKVPGKVKRAHPADPVPQFNHKHDLRWLAHCSGAEQSG</sequence>
<evidence type="ECO:0000313" key="1">
    <source>
        <dbReference type="EMBL" id="AWP17826.1"/>
    </source>
</evidence>
<organism evidence="1 2">
    <name type="scientific">Scophthalmus maximus</name>
    <name type="common">Turbot</name>
    <name type="synonym">Psetta maxima</name>
    <dbReference type="NCBI Taxonomy" id="52904"/>
    <lineage>
        <taxon>Eukaryota</taxon>
        <taxon>Metazoa</taxon>
        <taxon>Chordata</taxon>
        <taxon>Craniata</taxon>
        <taxon>Vertebrata</taxon>
        <taxon>Euteleostomi</taxon>
        <taxon>Actinopterygii</taxon>
        <taxon>Neopterygii</taxon>
        <taxon>Teleostei</taxon>
        <taxon>Neoteleostei</taxon>
        <taxon>Acanthomorphata</taxon>
        <taxon>Carangaria</taxon>
        <taxon>Pleuronectiformes</taxon>
        <taxon>Pleuronectoidei</taxon>
        <taxon>Scophthalmidae</taxon>
        <taxon>Scophthalmus</taxon>
    </lineage>
</organism>
<protein>
    <submittedName>
        <fullName evidence="1">Uncharacterized protein</fullName>
    </submittedName>
</protein>
<keyword evidence="2" id="KW-1185">Reference proteome</keyword>
<accession>A0A2U9CPY1</accession>
<dbReference type="AlphaFoldDB" id="A0A2U9CPY1"/>
<evidence type="ECO:0000313" key="2">
    <source>
        <dbReference type="Proteomes" id="UP000246464"/>
    </source>
</evidence>